<dbReference type="Pfam" id="PF22725">
    <property type="entry name" value="GFO_IDH_MocA_C3"/>
    <property type="match status" value="1"/>
</dbReference>
<dbReference type="SUPFAM" id="SSF51735">
    <property type="entry name" value="NAD(P)-binding Rossmann-fold domains"/>
    <property type="match status" value="1"/>
</dbReference>
<comment type="similarity">
    <text evidence="1">Belongs to the Gfo/Idh/MocA family.</text>
</comment>
<organism evidence="5 6">
    <name type="scientific">Xaviernesmea oryzae</name>
    <dbReference type="NCBI Taxonomy" id="464029"/>
    <lineage>
        <taxon>Bacteria</taxon>
        <taxon>Pseudomonadati</taxon>
        <taxon>Pseudomonadota</taxon>
        <taxon>Alphaproteobacteria</taxon>
        <taxon>Hyphomicrobiales</taxon>
        <taxon>Rhizobiaceae</taxon>
        <taxon>Rhizobium/Agrobacterium group</taxon>
        <taxon>Xaviernesmea</taxon>
    </lineage>
</organism>
<dbReference type="GO" id="GO:0000166">
    <property type="term" value="F:nucleotide binding"/>
    <property type="evidence" value="ECO:0007669"/>
    <property type="project" value="InterPro"/>
</dbReference>
<dbReference type="RefSeq" id="WP_075628257.1">
    <property type="nucleotide sequence ID" value="NZ_FOAM01000010.1"/>
</dbReference>
<sequence>MDLVRTSPVPLRWGVIGAGEIGITFAQDIASVPNARLTAVTSRRPDRARLYAERFGGLACLPDLDALLAHDVDAIYIATPNTQHAEQAVRALAAGKHVLVEKPLAMSAEEGRAIQAAAKAHGGFAMEALWTVFLPAITQLRNLLQEGAIGEIRQVSAQLAYQKPEDPRSRFFSAELGGGAMLDLGIYLVGLTLHLFGSPKDMSGRWQAASTGVDMRADMRLAYEGFSAELACGFDRTETNRYVIAGETGALIIDQPFIAAPRLYLSRSGMVTRQLGASGHALAGKLLQRLTAWPLVPGVRQFPHPGSGLGFEIEAASRAIYAGKTQLSAMPLARSIEALAILDRIRAQPPENSRQSG</sequence>
<dbReference type="InterPro" id="IPR050984">
    <property type="entry name" value="Gfo/Idh/MocA_domain"/>
</dbReference>
<dbReference type="GO" id="GO:0016491">
    <property type="term" value="F:oxidoreductase activity"/>
    <property type="evidence" value="ECO:0007669"/>
    <property type="project" value="UniProtKB-KW"/>
</dbReference>
<dbReference type="Gene3D" id="3.30.360.10">
    <property type="entry name" value="Dihydrodipicolinate Reductase, domain 2"/>
    <property type="match status" value="1"/>
</dbReference>
<evidence type="ECO:0000256" key="2">
    <source>
        <dbReference type="ARBA" id="ARBA00023002"/>
    </source>
</evidence>
<name>A0A1Q9AVE6_9HYPH</name>
<dbReference type="Gene3D" id="3.40.50.720">
    <property type="entry name" value="NAD(P)-binding Rossmann-like Domain"/>
    <property type="match status" value="1"/>
</dbReference>
<dbReference type="PANTHER" id="PTHR22604:SF105">
    <property type="entry name" value="TRANS-1,2-DIHYDROBENZENE-1,2-DIOL DEHYDROGENASE"/>
    <property type="match status" value="1"/>
</dbReference>
<comment type="caution">
    <text evidence="5">The sequence shown here is derived from an EMBL/GenBank/DDBJ whole genome shotgun (WGS) entry which is preliminary data.</text>
</comment>
<dbReference type="Proteomes" id="UP000186364">
    <property type="component" value="Unassembled WGS sequence"/>
</dbReference>
<keyword evidence="2" id="KW-0560">Oxidoreductase</keyword>
<dbReference type="InterPro" id="IPR036291">
    <property type="entry name" value="NAD(P)-bd_dom_sf"/>
</dbReference>
<reference evidence="5 6" key="1">
    <citation type="submission" date="2016-09" db="EMBL/GenBank/DDBJ databases">
        <title>Rhizobium sp. nov., a novel species isolated from the rice rhizosphere.</title>
        <authorList>
            <person name="Zhao J."/>
            <person name="Zhang X."/>
        </authorList>
    </citation>
    <scope>NUCLEOTIDE SEQUENCE [LARGE SCALE GENOMIC DNA]</scope>
    <source>
        <strain evidence="5 6">1.7048</strain>
    </source>
</reference>
<evidence type="ECO:0008006" key="7">
    <source>
        <dbReference type="Google" id="ProtNLM"/>
    </source>
</evidence>
<evidence type="ECO:0000259" key="4">
    <source>
        <dbReference type="Pfam" id="PF22725"/>
    </source>
</evidence>
<accession>A0A1Q9AVE6</accession>
<proteinExistence type="inferred from homology"/>
<gene>
    <name evidence="5" type="ORF">BJF93_11955</name>
</gene>
<protein>
    <recommendedName>
        <fullName evidence="7">Gfo/Idh/MocA family oxidoreductase</fullName>
    </recommendedName>
</protein>
<dbReference type="InterPro" id="IPR000683">
    <property type="entry name" value="Gfo/Idh/MocA-like_OxRdtase_N"/>
</dbReference>
<keyword evidence="6" id="KW-1185">Reference proteome</keyword>
<feature type="domain" description="Gfo/Idh/MocA-like oxidoreductase N-terminal" evidence="3">
    <location>
        <begin position="11"/>
        <end position="123"/>
    </location>
</feature>
<dbReference type="InterPro" id="IPR055170">
    <property type="entry name" value="GFO_IDH_MocA-like_dom"/>
</dbReference>
<evidence type="ECO:0000259" key="3">
    <source>
        <dbReference type="Pfam" id="PF01408"/>
    </source>
</evidence>
<dbReference type="AlphaFoldDB" id="A0A1Q9AVE6"/>
<dbReference type="SUPFAM" id="SSF55347">
    <property type="entry name" value="Glyceraldehyde-3-phosphate dehydrogenase-like, C-terminal domain"/>
    <property type="match status" value="1"/>
</dbReference>
<dbReference type="PANTHER" id="PTHR22604">
    <property type="entry name" value="OXIDOREDUCTASES"/>
    <property type="match status" value="1"/>
</dbReference>
<feature type="domain" description="GFO/IDH/MocA-like oxidoreductase" evidence="4">
    <location>
        <begin position="138"/>
        <end position="251"/>
    </location>
</feature>
<evidence type="ECO:0000313" key="6">
    <source>
        <dbReference type="Proteomes" id="UP000186364"/>
    </source>
</evidence>
<evidence type="ECO:0000313" key="5">
    <source>
        <dbReference type="EMBL" id="OLP59425.1"/>
    </source>
</evidence>
<dbReference type="EMBL" id="MKIP01000052">
    <property type="protein sequence ID" value="OLP59425.1"/>
    <property type="molecule type" value="Genomic_DNA"/>
</dbReference>
<dbReference type="Pfam" id="PF01408">
    <property type="entry name" value="GFO_IDH_MocA"/>
    <property type="match status" value="1"/>
</dbReference>
<evidence type="ECO:0000256" key="1">
    <source>
        <dbReference type="ARBA" id="ARBA00010928"/>
    </source>
</evidence>